<evidence type="ECO:0000313" key="2">
    <source>
        <dbReference type="EMBL" id="MDI5963914.1"/>
    </source>
</evidence>
<dbReference type="RefSeq" id="WP_271315208.1">
    <property type="nucleotide sequence ID" value="NZ_JAAGKO020000018.1"/>
</dbReference>
<evidence type="ECO:0008006" key="5">
    <source>
        <dbReference type="Google" id="ProtNLM"/>
    </source>
</evidence>
<keyword evidence="1" id="KW-0812">Transmembrane</keyword>
<evidence type="ECO:0000256" key="1">
    <source>
        <dbReference type="SAM" id="Phobius"/>
    </source>
</evidence>
<name>A0AA90H9I7_9ACTN</name>
<dbReference type="EMBL" id="JABXJJ020000015">
    <property type="protein sequence ID" value="MDI5970462.1"/>
    <property type="molecule type" value="Genomic_DNA"/>
</dbReference>
<accession>A0AA90H9I7</accession>
<gene>
    <name evidence="2" type="ORF">POF43_014515</name>
    <name evidence="3" type="ORF">POF50_014115</name>
</gene>
<comment type="caution">
    <text evidence="3">The sequence shown here is derived from an EMBL/GenBank/DDBJ whole genome shotgun (WGS) entry which is preliminary data.</text>
</comment>
<sequence>MALSVSVAIVLMIIVALLIKKAGLRSPHAAACVLLGFFLSGTSVAPSIHELTSNVAGMIGGFRM</sequence>
<organism evidence="3">
    <name type="scientific">Streptantibioticus silvisoli</name>
    <dbReference type="NCBI Taxonomy" id="2705255"/>
    <lineage>
        <taxon>Bacteria</taxon>
        <taxon>Bacillati</taxon>
        <taxon>Actinomycetota</taxon>
        <taxon>Actinomycetes</taxon>
        <taxon>Kitasatosporales</taxon>
        <taxon>Streptomycetaceae</taxon>
        <taxon>Streptantibioticus</taxon>
    </lineage>
</organism>
<dbReference type="Proteomes" id="UP001156398">
    <property type="component" value="Unassembled WGS sequence"/>
</dbReference>
<dbReference type="AlphaFoldDB" id="A0AA90H9I7"/>
<protein>
    <recommendedName>
        <fullName evidence="5">DUF2304 domain-containing protein</fullName>
    </recommendedName>
</protein>
<keyword evidence="1" id="KW-0472">Membrane</keyword>
<evidence type="ECO:0000313" key="3">
    <source>
        <dbReference type="EMBL" id="MDI5970462.1"/>
    </source>
</evidence>
<dbReference type="EMBL" id="JAAGKO020000018">
    <property type="protein sequence ID" value="MDI5963914.1"/>
    <property type="molecule type" value="Genomic_DNA"/>
</dbReference>
<feature type="transmembrane region" description="Helical" evidence="1">
    <location>
        <begin position="28"/>
        <end position="48"/>
    </location>
</feature>
<keyword evidence="1" id="KW-1133">Transmembrane helix</keyword>
<reference evidence="3 4" key="1">
    <citation type="submission" date="2023-05" db="EMBL/GenBank/DDBJ databases">
        <title>Streptantibioticus silvisoli sp. nov., acidotolerant actinomycetes 1 from pine litter.</title>
        <authorList>
            <person name="Swiecimska M."/>
            <person name="Golinska P."/>
            <person name="Sangal V."/>
            <person name="Wachnowicz B."/>
            <person name="Goodfellow M."/>
        </authorList>
    </citation>
    <scope>NUCLEOTIDE SEQUENCE</scope>
    <source>
        <strain evidence="3">SL13</strain>
        <strain evidence="2 4">SL54</strain>
    </source>
</reference>
<evidence type="ECO:0000313" key="4">
    <source>
        <dbReference type="Proteomes" id="UP001156398"/>
    </source>
</evidence>
<proteinExistence type="predicted"/>
<keyword evidence="4" id="KW-1185">Reference proteome</keyword>